<dbReference type="EMBL" id="CM042054">
    <property type="protein sequence ID" value="KAI3707001.1"/>
    <property type="molecule type" value="Genomic_DNA"/>
</dbReference>
<comment type="caution">
    <text evidence="1">The sequence shown here is derived from an EMBL/GenBank/DDBJ whole genome shotgun (WGS) entry which is preliminary data.</text>
</comment>
<evidence type="ECO:0000313" key="2">
    <source>
        <dbReference type="Proteomes" id="UP001055879"/>
    </source>
</evidence>
<protein>
    <submittedName>
        <fullName evidence="1">Uncharacterized protein</fullName>
    </submittedName>
</protein>
<sequence length="72" mass="8830">MRHICINHMIGSQHSLNKGIERLYFKPNVLYIDIKFVPWLLDCRKYYFCFKLGYSLILKRKEFVEFMWPILA</sequence>
<accession>A0ACB9AAI0</accession>
<keyword evidence="2" id="KW-1185">Reference proteome</keyword>
<dbReference type="Proteomes" id="UP001055879">
    <property type="component" value="Linkage Group LG08"/>
</dbReference>
<gene>
    <name evidence="1" type="ORF">L6452_25147</name>
</gene>
<reference evidence="1 2" key="2">
    <citation type="journal article" date="2022" name="Mol. Ecol. Resour.">
        <title>The genomes of chicory, endive, great burdock and yacon provide insights into Asteraceae paleo-polyploidization history and plant inulin production.</title>
        <authorList>
            <person name="Fan W."/>
            <person name="Wang S."/>
            <person name="Wang H."/>
            <person name="Wang A."/>
            <person name="Jiang F."/>
            <person name="Liu H."/>
            <person name="Zhao H."/>
            <person name="Xu D."/>
            <person name="Zhang Y."/>
        </authorList>
    </citation>
    <scope>NUCLEOTIDE SEQUENCE [LARGE SCALE GENOMIC DNA]</scope>
    <source>
        <strain evidence="2">cv. Niubang</strain>
    </source>
</reference>
<evidence type="ECO:0000313" key="1">
    <source>
        <dbReference type="EMBL" id="KAI3707001.1"/>
    </source>
</evidence>
<proteinExistence type="predicted"/>
<organism evidence="1 2">
    <name type="scientific">Arctium lappa</name>
    <name type="common">Greater burdock</name>
    <name type="synonym">Lappa major</name>
    <dbReference type="NCBI Taxonomy" id="4217"/>
    <lineage>
        <taxon>Eukaryota</taxon>
        <taxon>Viridiplantae</taxon>
        <taxon>Streptophyta</taxon>
        <taxon>Embryophyta</taxon>
        <taxon>Tracheophyta</taxon>
        <taxon>Spermatophyta</taxon>
        <taxon>Magnoliopsida</taxon>
        <taxon>eudicotyledons</taxon>
        <taxon>Gunneridae</taxon>
        <taxon>Pentapetalae</taxon>
        <taxon>asterids</taxon>
        <taxon>campanulids</taxon>
        <taxon>Asterales</taxon>
        <taxon>Asteraceae</taxon>
        <taxon>Carduoideae</taxon>
        <taxon>Cardueae</taxon>
        <taxon>Arctiinae</taxon>
        <taxon>Arctium</taxon>
    </lineage>
</organism>
<reference evidence="2" key="1">
    <citation type="journal article" date="2022" name="Mol. Ecol. Resour.">
        <title>The genomes of chicory, endive, great burdock and yacon provide insights into Asteraceae palaeo-polyploidization history and plant inulin production.</title>
        <authorList>
            <person name="Fan W."/>
            <person name="Wang S."/>
            <person name="Wang H."/>
            <person name="Wang A."/>
            <person name="Jiang F."/>
            <person name="Liu H."/>
            <person name="Zhao H."/>
            <person name="Xu D."/>
            <person name="Zhang Y."/>
        </authorList>
    </citation>
    <scope>NUCLEOTIDE SEQUENCE [LARGE SCALE GENOMIC DNA]</scope>
    <source>
        <strain evidence="2">cv. Niubang</strain>
    </source>
</reference>
<name>A0ACB9AAI0_ARCLA</name>